<accession>A0A7I7YBR5</accession>
<feature type="region of interest" description="Disordered" evidence="1">
    <location>
        <begin position="1"/>
        <end position="119"/>
    </location>
</feature>
<dbReference type="Proteomes" id="UP000467385">
    <property type="component" value="Chromosome"/>
</dbReference>
<proteinExistence type="predicted"/>
<feature type="compositionally biased region" description="Pro residues" evidence="1">
    <location>
        <begin position="22"/>
        <end position="58"/>
    </location>
</feature>
<keyword evidence="2" id="KW-0812">Transmembrane</keyword>
<feature type="transmembrane region" description="Helical" evidence="2">
    <location>
        <begin position="245"/>
        <end position="278"/>
    </location>
</feature>
<feature type="transmembrane region" description="Helical" evidence="2">
    <location>
        <begin position="142"/>
        <end position="170"/>
    </location>
</feature>
<dbReference type="AlphaFoldDB" id="A0A7I7YBR5"/>
<keyword evidence="2" id="KW-1133">Transmembrane helix</keyword>
<dbReference type="EMBL" id="AP022613">
    <property type="protein sequence ID" value="BBZ39007.1"/>
    <property type="molecule type" value="Genomic_DNA"/>
</dbReference>
<feature type="compositionally biased region" description="Pro residues" evidence="1">
    <location>
        <begin position="65"/>
        <end position="94"/>
    </location>
</feature>
<evidence type="ECO:0000256" key="1">
    <source>
        <dbReference type="SAM" id="MobiDB-lite"/>
    </source>
</evidence>
<keyword evidence="4" id="KW-1185">Reference proteome</keyword>
<dbReference type="PANTHER" id="PTHR40076">
    <property type="entry name" value="MEMBRANE PROTEIN-RELATED"/>
    <property type="match status" value="1"/>
</dbReference>
<feature type="transmembrane region" description="Helical" evidence="2">
    <location>
        <begin position="198"/>
        <end position="224"/>
    </location>
</feature>
<feature type="compositionally biased region" description="Pro residues" evidence="1">
    <location>
        <begin position="101"/>
        <end position="110"/>
    </location>
</feature>
<feature type="transmembrane region" description="Helical" evidence="2">
    <location>
        <begin position="314"/>
        <end position="338"/>
    </location>
</feature>
<evidence type="ECO:0000313" key="4">
    <source>
        <dbReference type="Proteomes" id="UP000467385"/>
    </source>
</evidence>
<dbReference type="InterPro" id="IPR010380">
    <property type="entry name" value="DUF975"/>
</dbReference>
<organism evidence="3 4">
    <name type="scientific">Mycobacterium conspicuum</name>
    <dbReference type="NCBI Taxonomy" id="44010"/>
    <lineage>
        <taxon>Bacteria</taxon>
        <taxon>Bacillati</taxon>
        <taxon>Actinomycetota</taxon>
        <taxon>Actinomycetes</taxon>
        <taxon>Mycobacteriales</taxon>
        <taxon>Mycobacteriaceae</taxon>
        <taxon>Mycobacterium</taxon>
    </lineage>
</organism>
<evidence type="ECO:0000256" key="2">
    <source>
        <dbReference type="SAM" id="Phobius"/>
    </source>
</evidence>
<gene>
    <name evidence="3" type="ORF">MCNS_20700</name>
</gene>
<dbReference type="RefSeq" id="WP_163645809.1">
    <property type="nucleotide sequence ID" value="NZ_AP022613.1"/>
</dbReference>
<protein>
    <recommendedName>
        <fullName evidence="5">Proline and glycine rich transmembrane protein</fullName>
    </recommendedName>
</protein>
<evidence type="ECO:0000313" key="3">
    <source>
        <dbReference type="EMBL" id="BBZ39007.1"/>
    </source>
</evidence>
<name>A0A7I7YBR5_9MYCO</name>
<reference evidence="3 4" key="1">
    <citation type="journal article" date="2019" name="Emerg. Microbes Infect.">
        <title>Comprehensive subspecies identification of 175 nontuberculous mycobacteria species based on 7547 genomic profiles.</title>
        <authorList>
            <person name="Matsumoto Y."/>
            <person name="Kinjo T."/>
            <person name="Motooka D."/>
            <person name="Nabeya D."/>
            <person name="Jung N."/>
            <person name="Uechi K."/>
            <person name="Horii T."/>
            <person name="Iida T."/>
            <person name="Fujita J."/>
            <person name="Nakamura S."/>
        </authorList>
    </citation>
    <scope>NUCLEOTIDE SEQUENCE [LARGE SCALE GENOMIC DNA]</scope>
    <source>
        <strain evidence="3 4">JCM 14738</strain>
    </source>
</reference>
<keyword evidence="2" id="KW-0472">Membrane</keyword>
<dbReference type="PRINTS" id="PR01217">
    <property type="entry name" value="PRICHEXTENSN"/>
</dbReference>
<sequence length="370" mass="37183">MSQPPEYPSNPADPQHGGQTPPGYPPPPPPPGYGAPPPPPPPPGGPAGPGYGAPPPGPGYGRHSSPPPGSGGYGPPPGEGPPPSYGAPPPPPPSGYGAPPAGYPPQPGPQPGYAAPPGGPGSVQFNIGEAVSWAWNKFTKNAVALIVPLVIYLVAIGIVAVIAGVVPALLGESTNNTYTDAYGNTYGGTVVTFGAASYAVMVVAYIVLFIAAIYMAVALLSGCLDIADGKPVSIGSFFKPRNMGPVLLTAVLVGLGTAVGSLCIVGGIIFGFIAQFAIPFVIDRNLSPVDAIKASYETVKNNIGPAIISFLVQYAIVLVGELACGVGLLAAMPVALLVQVYTYRKLSGGQVVPVEQPGYPAGPPSGPQYA</sequence>
<dbReference type="PANTHER" id="PTHR40076:SF1">
    <property type="entry name" value="MEMBRANE PROTEIN"/>
    <property type="match status" value="1"/>
</dbReference>
<evidence type="ECO:0008006" key="5">
    <source>
        <dbReference type="Google" id="ProtNLM"/>
    </source>
</evidence>